<dbReference type="Proteomes" id="UP000269154">
    <property type="component" value="Unassembled WGS sequence"/>
</dbReference>
<evidence type="ECO:0000313" key="2">
    <source>
        <dbReference type="Proteomes" id="UP000269154"/>
    </source>
</evidence>
<dbReference type="AlphaFoldDB" id="A0A3N6NJB9"/>
<protein>
    <submittedName>
        <fullName evidence="1">Uncharacterized protein</fullName>
    </submittedName>
</protein>
<comment type="caution">
    <text evidence="1">The sequence shown here is derived from an EMBL/GenBank/DDBJ whole genome shotgun (WGS) entry which is preliminary data.</text>
</comment>
<reference evidence="1 2" key="1">
    <citation type="journal article" date="2018" name="ACS Chem. Biol.">
        <title>Ketoreductase domain dysfunction expands chemodiversity: malyngamide biosynthesis in the cyanobacterium Okeania hirsuta.</title>
        <authorList>
            <person name="Moss N.A."/>
            <person name="Leao T."/>
            <person name="Rankin M."/>
            <person name="McCullough T.M."/>
            <person name="Qu P."/>
            <person name="Korobeynikov A."/>
            <person name="Smith J.L."/>
            <person name="Gerwick L."/>
            <person name="Gerwick W.H."/>
        </authorList>
    </citation>
    <scope>NUCLEOTIDE SEQUENCE [LARGE SCALE GENOMIC DNA]</scope>
    <source>
        <strain evidence="1 2">PAB10Feb10-1</strain>
    </source>
</reference>
<dbReference type="RefSeq" id="WP_205127843.1">
    <property type="nucleotide sequence ID" value="NZ_CAWOLW010000499.1"/>
</dbReference>
<gene>
    <name evidence="1" type="ORF">D5R40_33860</name>
</gene>
<dbReference type="EMBL" id="RCBY01000548">
    <property type="protein sequence ID" value="RQH16678.1"/>
    <property type="molecule type" value="Genomic_DNA"/>
</dbReference>
<name>A0A3N6NJB9_9CYAN</name>
<organism evidence="1 2">
    <name type="scientific">Okeania hirsuta</name>
    <dbReference type="NCBI Taxonomy" id="1458930"/>
    <lineage>
        <taxon>Bacteria</taxon>
        <taxon>Bacillati</taxon>
        <taxon>Cyanobacteriota</taxon>
        <taxon>Cyanophyceae</taxon>
        <taxon>Oscillatoriophycideae</taxon>
        <taxon>Oscillatoriales</taxon>
        <taxon>Microcoleaceae</taxon>
        <taxon>Okeania</taxon>
    </lineage>
</organism>
<accession>A0A3N6NJB9</accession>
<proteinExistence type="predicted"/>
<sequence>MENEVKEVEIEIKKATEEATAPKDDQSVALQKLKELGELKEKGVNLCTGIHCHEKADQRRI</sequence>
<evidence type="ECO:0000313" key="1">
    <source>
        <dbReference type="EMBL" id="RQH16678.1"/>
    </source>
</evidence>
<keyword evidence="2" id="KW-1185">Reference proteome</keyword>